<dbReference type="PROSITE" id="PS00041">
    <property type="entry name" value="HTH_ARAC_FAMILY_1"/>
    <property type="match status" value="1"/>
</dbReference>
<dbReference type="PANTHER" id="PTHR43547:SF2">
    <property type="entry name" value="HYBRID SIGNAL TRANSDUCTION HISTIDINE KINASE C"/>
    <property type="match status" value="1"/>
</dbReference>
<dbReference type="InterPro" id="IPR015943">
    <property type="entry name" value="WD40/YVTN_repeat-like_dom_sf"/>
</dbReference>
<protein>
    <recommendedName>
        <fullName evidence="2">histidine kinase</fullName>
        <ecNumber evidence="2">2.7.13.3</ecNumber>
    </recommendedName>
</protein>
<dbReference type="OrthoDB" id="358279at2"/>
<dbReference type="GO" id="GO:0043565">
    <property type="term" value="F:sequence-specific DNA binding"/>
    <property type="evidence" value="ECO:0007669"/>
    <property type="project" value="InterPro"/>
</dbReference>
<evidence type="ECO:0000259" key="10">
    <source>
        <dbReference type="PROSITE" id="PS50110"/>
    </source>
</evidence>
<dbReference type="FunFam" id="2.60.40.10:FF:000791">
    <property type="entry name" value="Two-component system sensor histidine kinase/response regulator"/>
    <property type="match status" value="1"/>
</dbReference>
<evidence type="ECO:0000256" key="2">
    <source>
        <dbReference type="ARBA" id="ARBA00012438"/>
    </source>
</evidence>
<evidence type="ECO:0000256" key="6">
    <source>
        <dbReference type="ARBA" id="ARBA00023163"/>
    </source>
</evidence>
<organism evidence="11 12">
    <name type="scientific">Aureibaculum algae</name>
    <dbReference type="NCBI Taxonomy" id="2584122"/>
    <lineage>
        <taxon>Bacteria</taxon>
        <taxon>Pseudomonadati</taxon>
        <taxon>Bacteroidota</taxon>
        <taxon>Flavobacteriia</taxon>
        <taxon>Flavobacteriales</taxon>
        <taxon>Flavobacteriaceae</taxon>
        <taxon>Aureibaculum</taxon>
    </lineage>
</organism>
<dbReference type="InterPro" id="IPR011006">
    <property type="entry name" value="CheY-like_superfamily"/>
</dbReference>
<keyword evidence="5" id="KW-0238">DNA-binding</keyword>
<feature type="modified residue" description="4-aspartylphosphate" evidence="7">
    <location>
        <position position="1120"/>
    </location>
</feature>
<evidence type="ECO:0000259" key="8">
    <source>
        <dbReference type="PROSITE" id="PS01124"/>
    </source>
</evidence>
<dbReference type="PANTHER" id="PTHR43547">
    <property type="entry name" value="TWO-COMPONENT HISTIDINE KINASE"/>
    <property type="match status" value="1"/>
</dbReference>
<dbReference type="FunFam" id="1.10.287.130:FF:000045">
    <property type="entry name" value="Two-component system sensor histidine kinase/response regulator"/>
    <property type="match status" value="1"/>
</dbReference>
<dbReference type="InterPro" id="IPR003661">
    <property type="entry name" value="HisK_dim/P_dom"/>
</dbReference>
<dbReference type="SUPFAM" id="SSF46689">
    <property type="entry name" value="Homeodomain-like"/>
    <property type="match status" value="1"/>
</dbReference>
<reference evidence="11 12" key="1">
    <citation type="submission" date="2019-05" db="EMBL/GenBank/DDBJ databases">
        <title>Algicella ahnfeltiae gen. nov., sp. nov., a novel marine bacterium of the family Flavobacteriaceae isolated from a red alga.</title>
        <authorList>
            <person name="Nedashkovskaya O.I."/>
            <person name="Kukhlevskiy A.D."/>
            <person name="Kim S.-G."/>
            <person name="Zhukova N.V."/>
            <person name="Mikhailov V.V."/>
        </authorList>
    </citation>
    <scope>NUCLEOTIDE SEQUENCE [LARGE SCALE GENOMIC DNA]</scope>
    <source>
        <strain evidence="11 12">10Alg115</strain>
    </source>
</reference>
<dbReference type="Pfam" id="PF02518">
    <property type="entry name" value="HATPase_c"/>
    <property type="match status" value="1"/>
</dbReference>
<keyword evidence="3 7" id="KW-0597">Phosphoprotein</keyword>
<keyword evidence="4" id="KW-0805">Transcription regulation</keyword>
<evidence type="ECO:0000256" key="3">
    <source>
        <dbReference type="ARBA" id="ARBA00022553"/>
    </source>
</evidence>
<dbReference type="CDD" id="cd17574">
    <property type="entry name" value="REC_OmpR"/>
    <property type="match status" value="1"/>
</dbReference>
<keyword evidence="12" id="KW-1185">Reference proteome</keyword>
<evidence type="ECO:0000256" key="1">
    <source>
        <dbReference type="ARBA" id="ARBA00000085"/>
    </source>
</evidence>
<dbReference type="SUPFAM" id="SSF55874">
    <property type="entry name" value="ATPase domain of HSP90 chaperone/DNA topoisomerase II/histidine kinase"/>
    <property type="match status" value="1"/>
</dbReference>
<dbReference type="Proteomes" id="UP000306229">
    <property type="component" value="Chromosome"/>
</dbReference>
<evidence type="ECO:0000256" key="7">
    <source>
        <dbReference type="PROSITE-ProRule" id="PRU00169"/>
    </source>
</evidence>
<dbReference type="InterPro" id="IPR036890">
    <property type="entry name" value="HATPase_C_sf"/>
</dbReference>
<dbReference type="PROSITE" id="PS50110">
    <property type="entry name" value="RESPONSE_REGULATORY"/>
    <property type="match status" value="1"/>
</dbReference>
<dbReference type="InterPro" id="IPR001789">
    <property type="entry name" value="Sig_transdc_resp-reg_receiver"/>
</dbReference>
<dbReference type="EMBL" id="CP040749">
    <property type="protein sequence ID" value="QCX37414.1"/>
    <property type="molecule type" value="Genomic_DNA"/>
</dbReference>
<dbReference type="InterPro" id="IPR005467">
    <property type="entry name" value="His_kinase_dom"/>
</dbReference>
<dbReference type="InterPro" id="IPR018060">
    <property type="entry name" value="HTH_AraC"/>
</dbReference>
<keyword evidence="6" id="KW-0804">Transcription</keyword>
<dbReference type="PROSITE" id="PS01124">
    <property type="entry name" value="HTH_ARAC_FAMILY_2"/>
    <property type="match status" value="1"/>
</dbReference>
<dbReference type="InterPro" id="IPR009057">
    <property type="entry name" value="Homeodomain-like_sf"/>
</dbReference>
<dbReference type="InterPro" id="IPR013783">
    <property type="entry name" value="Ig-like_fold"/>
</dbReference>
<dbReference type="Pfam" id="PF00072">
    <property type="entry name" value="Response_reg"/>
    <property type="match status" value="1"/>
</dbReference>
<dbReference type="Pfam" id="PF07495">
    <property type="entry name" value="Y_Y_Y"/>
    <property type="match status" value="1"/>
</dbReference>
<dbReference type="Pfam" id="PF07494">
    <property type="entry name" value="Reg_prop"/>
    <property type="match status" value="3"/>
</dbReference>
<dbReference type="Gene3D" id="1.10.287.130">
    <property type="match status" value="1"/>
</dbReference>
<dbReference type="SUPFAM" id="SSF63829">
    <property type="entry name" value="Calcium-dependent phosphotriesterase"/>
    <property type="match status" value="2"/>
</dbReference>
<evidence type="ECO:0000313" key="12">
    <source>
        <dbReference type="Proteomes" id="UP000306229"/>
    </source>
</evidence>
<feature type="domain" description="Response regulatory" evidence="10">
    <location>
        <begin position="1072"/>
        <end position="1187"/>
    </location>
</feature>
<dbReference type="SMART" id="SM00387">
    <property type="entry name" value="HATPase_c"/>
    <property type="match status" value="1"/>
</dbReference>
<dbReference type="InterPro" id="IPR011110">
    <property type="entry name" value="Reg_prop"/>
</dbReference>
<dbReference type="Gene3D" id="2.60.40.10">
    <property type="entry name" value="Immunoglobulins"/>
    <property type="match status" value="1"/>
</dbReference>
<dbReference type="InterPro" id="IPR004358">
    <property type="entry name" value="Sig_transdc_His_kin-like_C"/>
</dbReference>
<dbReference type="Gene3D" id="3.40.50.2300">
    <property type="match status" value="1"/>
</dbReference>
<dbReference type="InterPro" id="IPR018062">
    <property type="entry name" value="HTH_AraC-typ_CS"/>
</dbReference>
<dbReference type="SMART" id="SM00448">
    <property type="entry name" value="REC"/>
    <property type="match status" value="1"/>
</dbReference>
<feature type="domain" description="HTH araC/xylS-type" evidence="8">
    <location>
        <begin position="1219"/>
        <end position="1318"/>
    </location>
</feature>
<proteinExistence type="predicted"/>
<dbReference type="Gene3D" id="3.30.565.10">
    <property type="entry name" value="Histidine kinase-like ATPase, C-terminal domain"/>
    <property type="match status" value="1"/>
</dbReference>
<dbReference type="SMART" id="SM00388">
    <property type="entry name" value="HisKA"/>
    <property type="match status" value="1"/>
</dbReference>
<dbReference type="Pfam" id="PF00512">
    <property type="entry name" value="HisKA"/>
    <property type="match status" value="1"/>
</dbReference>
<dbReference type="GO" id="GO:0000155">
    <property type="term" value="F:phosphorelay sensor kinase activity"/>
    <property type="evidence" value="ECO:0007669"/>
    <property type="project" value="InterPro"/>
</dbReference>
<dbReference type="PRINTS" id="PR00344">
    <property type="entry name" value="BCTRLSENSOR"/>
</dbReference>
<accession>A0A5B7TQ87</accession>
<dbReference type="SMART" id="SM00342">
    <property type="entry name" value="HTH_ARAC"/>
    <property type="match status" value="1"/>
</dbReference>
<dbReference type="EC" id="2.7.13.3" evidence="2"/>
<comment type="catalytic activity">
    <reaction evidence="1">
        <text>ATP + protein L-histidine = ADP + protein N-phospho-L-histidine.</text>
        <dbReference type="EC" id="2.7.13.3"/>
    </reaction>
</comment>
<evidence type="ECO:0000256" key="4">
    <source>
        <dbReference type="ARBA" id="ARBA00023015"/>
    </source>
</evidence>
<gene>
    <name evidence="11" type="ORF">FF125_02800</name>
</gene>
<dbReference type="KEGG" id="fbe:FF125_02800"/>
<dbReference type="PROSITE" id="PS50109">
    <property type="entry name" value="HIS_KIN"/>
    <property type="match status" value="1"/>
</dbReference>
<dbReference type="Gene3D" id="2.130.10.10">
    <property type="entry name" value="YVTN repeat-like/Quinoprotein amine dehydrogenase"/>
    <property type="match status" value="2"/>
</dbReference>
<dbReference type="SUPFAM" id="SSF52172">
    <property type="entry name" value="CheY-like"/>
    <property type="match status" value="1"/>
</dbReference>
<dbReference type="GO" id="GO:0003700">
    <property type="term" value="F:DNA-binding transcription factor activity"/>
    <property type="evidence" value="ECO:0007669"/>
    <property type="project" value="InterPro"/>
</dbReference>
<dbReference type="InterPro" id="IPR011123">
    <property type="entry name" value="Y_Y_Y"/>
</dbReference>
<dbReference type="SUPFAM" id="SSF47384">
    <property type="entry name" value="Homodimeric domain of signal transducing histidine kinase"/>
    <property type="match status" value="1"/>
</dbReference>
<dbReference type="CDD" id="cd00082">
    <property type="entry name" value="HisKA"/>
    <property type="match status" value="1"/>
</dbReference>
<dbReference type="Pfam" id="PF12833">
    <property type="entry name" value="HTH_18"/>
    <property type="match status" value="1"/>
</dbReference>
<evidence type="ECO:0000259" key="9">
    <source>
        <dbReference type="PROSITE" id="PS50109"/>
    </source>
</evidence>
<dbReference type="InterPro" id="IPR011047">
    <property type="entry name" value="Quinoprotein_ADH-like_sf"/>
</dbReference>
<evidence type="ECO:0000256" key="5">
    <source>
        <dbReference type="ARBA" id="ARBA00023125"/>
    </source>
</evidence>
<dbReference type="InterPro" id="IPR036097">
    <property type="entry name" value="HisK_dim/P_sf"/>
</dbReference>
<feature type="domain" description="Histidine kinase" evidence="9">
    <location>
        <begin position="826"/>
        <end position="1041"/>
    </location>
</feature>
<evidence type="ECO:0000313" key="11">
    <source>
        <dbReference type="EMBL" id="QCX37414.1"/>
    </source>
</evidence>
<dbReference type="InterPro" id="IPR003594">
    <property type="entry name" value="HATPase_dom"/>
</dbReference>
<dbReference type="RefSeq" id="WP_138948352.1">
    <property type="nucleotide sequence ID" value="NZ_CP040749.1"/>
</dbReference>
<dbReference type="SUPFAM" id="SSF50998">
    <property type="entry name" value="Quinoprotein alcohol dehydrogenase-like"/>
    <property type="match status" value="1"/>
</dbReference>
<sequence>MKNKTIFLLLLLLPYYISWGQEYYFKHYQVEDGLSHNTVQTAIQGKQGFLWFGTKDGLNRFDGYHFKTFRNSVNDSTSIGSNYIECLLEFNDTLWVGTDSGVYHYNENKENFDLIKVSKNRPILDIEHDNKGNLWYIGGSTLFKYNIASKETKIFDTEIYFHNEELTRTPDGEIWTAMGSLIRHYKSKTNSFNEIKITSKKDTEVPIRINKLFALDNNTILIGTRDHGVFSYDIKNRVTKHLMPEITEPLFVRDFIKGENGELWIATELGIYIYNFEDKSYKNLRKSYNNPYSLSDNAVYTLARDKEGGIWIGTYFGGINYYPKQYTTFHKYFPKISENSISGNAVREIREDKDGNLWIGTEDAGLNKLNPKTGIFTNYNSTIENSTLSHYNIHGILPQDETLWIGTFEHGIDIMNTKTEKVIKTYKTDGNSGLSSNFAFTLYEGKNNQIYVVTTSGVQIFDPKTNKFSTIEAFPEGIFFTSFMEDSKGILWAGTYWNGLFFYDPSTNKSGVYSKQDLNVNNGISSNAINGIFEDSEQNIWITTENGLNLFHRNSKDFKKYDVNDGFPSSAFYAIIEDRNNLLWITTSKGLVSYNPKTEHKSTYTKANGLLSDQFNYNSAYKDEHGTMYFGSVNGMISFNPENFIKNNYKPTILITGFKINNEEVPLKTKGSPLTKSITFTNKIQLQPDQTTFSLDFSALSFTAPEMTDYWFKLKGLHEDWVYLQKKHSVYFTELPSGKYDFMVKSLNNNGVWSEEVSTLKIEILPVFWKSSLAYSLYILCTILATLVVLRLYNSRIKIKNFNTLREINNKKEKEIFQSKIEFFTNVSHEIRTPLTLIKSPLEKLLKNVEPGSDLSDNLNIMDKNTSRLLDLTNQLLDFRKAELENMALTFVKTNISLLLKDTHTRFSQIILEKNIEFDIVLNSQNIYAYVDAEALKKILSNLLNNAIKYADQKVIVSLTSSEDSIQLTVKNDGVLIPAHLKNKIFEPFFREQEVKNDHQPGTGIGLSLAQSLTDLHKGNLYLDTSDANMNIFVLKLPIHQEKEFKLKTSETSETVETKGNLKIDTEHNSPSILLVEDNIDLLDFVAKELNIDYVVFKAENAEIALRIIATENIHLIVSDVMMPGMDGFKLCEKLKTDLETSHIPIILLTARSAIAAKIEGLEIGADAYIEKPFSMTYLKVQIANLIENREHILNYYSSSPLAHVRSLAHTKTDESFIKKLDDIIFKNISDPKLSVESLADAMHMSRSTFYRKIKEMSNLSPNELVNITRLKKAAELLKLGDYKIYEVAEMVGYNSQTSFGRNFQKQFNMTPSEYMND</sequence>
<dbReference type="Gene3D" id="1.10.10.60">
    <property type="entry name" value="Homeodomain-like"/>
    <property type="match status" value="1"/>
</dbReference>
<name>A0A5B7TQ87_9FLAO</name>